<reference evidence="2" key="2">
    <citation type="submission" date="2017-02" db="EMBL/GenBank/DDBJ databases">
        <title>Sunflower complete genome.</title>
        <authorList>
            <person name="Langlade N."/>
            <person name="Munos S."/>
        </authorList>
    </citation>
    <scope>NUCLEOTIDE SEQUENCE [LARGE SCALE GENOMIC DNA]</scope>
    <source>
        <tissue evidence="2">Leaves</tissue>
    </source>
</reference>
<dbReference type="AlphaFoldDB" id="A0A251SMM8"/>
<proteinExistence type="predicted"/>
<dbReference type="InParanoid" id="A0A251SMM8"/>
<keyword evidence="3" id="KW-1185">Reference proteome</keyword>
<sequence length="59" mass="6708">MLLFKFFLINKTKNYIYNISPPFLPQFLTLIITHPSSSIASFSFFTLSPGITIFDSSSL</sequence>
<reference evidence="1 3" key="1">
    <citation type="journal article" date="2017" name="Nature">
        <title>The sunflower genome provides insights into oil metabolism, flowering and Asterid evolution.</title>
        <authorList>
            <person name="Badouin H."/>
            <person name="Gouzy J."/>
            <person name="Grassa C.J."/>
            <person name="Murat F."/>
            <person name="Staton S.E."/>
            <person name="Cottret L."/>
            <person name="Lelandais-Briere C."/>
            <person name="Owens G.L."/>
            <person name="Carrere S."/>
            <person name="Mayjonade B."/>
            <person name="Legrand L."/>
            <person name="Gill N."/>
            <person name="Kane N.C."/>
            <person name="Bowers J.E."/>
            <person name="Hubner S."/>
            <person name="Bellec A."/>
            <person name="Berard A."/>
            <person name="Berges H."/>
            <person name="Blanchet N."/>
            <person name="Boniface M.C."/>
            <person name="Brunel D."/>
            <person name="Catrice O."/>
            <person name="Chaidir N."/>
            <person name="Claudel C."/>
            <person name="Donnadieu C."/>
            <person name="Faraut T."/>
            <person name="Fievet G."/>
            <person name="Helmstetter N."/>
            <person name="King M."/>
            <person name="Knapp S.J."/>
            <person name="Lai Z."/>
            <person name="Le Paslier M.C."/>
            <person name="Lippi Y."/>
            <person name="Lorenzon L."/>
            <person name="Mandel J.R."/>
            <person name="Marage G."/>
            <person name="Marchand G."/>
            <person name="Marquand E."/>
            <person name="Bret-Mestries E."/>
            <person name="Morien E."/>
            <person name="Nambeesan S."/>
            <person name="Nguyen T."/>
            <person name="Pegot-Espagnet P."/>
            <person name="Pouilly N."/>
            <person name="Raftis F."/>
            <person name="Sallet E."/>
            <person name="Schiex T."/>
            <person name="Thomas J."/>
            <person name="Vandecasteele C."/>
            <person name="Vares D."/>
            <person name="Vear F."/>
            <person name="Vautrin S."/>
            <person name="Crespi M."/>
            <person name="Mangin B."/>
            <person name="Burke J.M."/>
            <person name="Salse J."/>
            <person name="Munos S."/>
            <person name="Vincourt P."/>
            <person name="Rieseberg L.H."/>
            <person name="Langlade N.B."/>
        </authorList>
    </citation>
    <scope>NUCLEOTIDE SEQUENCE [LARGE SCALE GENOMIC DNA]</scope>
    <source>
        <strain evidence="3">cv. SF193</strain>
        <tissue evidence="1">Leaves</tissue>
    </source>
</reference>
<evidence type="ECO:0000313" key="3">
    <source>
        <dbReference type="Proteomes" id="UP000215914"/>
    </source>
</evidence>
<dbReference type="Proteomes" id="UP000215914">
    <property type="component" value="Chromosome 13"/>
</dbReference>
<name>A0A251SMM8_HELAN</name>
<evidence type="ECO:0000313" key="1">
    <source>
        <dbReference type="EMBL" id="KAF5771504.1"/>
    </source>
</evidence>
<evidence type="ECO:0000313" key="2">
    <source>
        <dbReference type="EMBL" id="OTG00070.1"/>
    </source>
</evidence>
<accession>A0A251SMM8</accession>
<protein>
    <submittedName>
        <fullName evidence="2">Uncharacterized protein</fullName>
    </submittedName>
</protein>
<gene>
    <name evidence="2" type="ORF">HannXRQ_Chr13g0386881</name>
    <name evidence="1" type="ORF">HanXRQr2_Chr13g0565691</name>
</gene>
<dbReference type="EMBL" id="MNCJ02000328">
    <property type="protein sequence ID" value="KAF5771504.1"/>
    <property type="molecule type" value="Genomic_DNA"/>
</dbReference>
<reference evidence="1" key="3">
    <citation type="submission" date="2020-06" db="EMBL/GenBank/DDBJ databases">
        <title>Helianthus annuus Genome sequencing and assembly Release 2.</title>
        <authorList>
            <person name="Gouzy J."/>
            <person name="Langlade N."/>
            <person name="Munos S."/>
        </authorList>
    </citation>
    <scope>NUCLEOTIDE SEQUENCE</scope>
    <source>
        <tissue evidence="1">Leaves</tissue>
    </source>
</reference>
<dbReference type="EMBL" id="CM007902">
    <property type="protein sequence ID" value="OTG00070.1"/>
    <property type="molecule type" value="Genomic_DNA"/>
</dbReference>
<dbReference type="Gramene" id="mRNA:HanXRQr2_Chr13g0565691">
    <property type="protein sequence ID" value="CDS:HanXRQr2_Chr13g0565691.1"/>
    <property type="gene ID" value="HanXRQr2_Chr13g0565691"/>
</dbReference>
<organism evidence="2 3">
    <name type="scientific">Helianthus annuus</name>
    <name type="common">Common sunflower</name>
    <dbReference type="NCBI Taxonomy" id="4232"/>
    <lineage>
        <taxon>Eukaryota</taxon>
        <taxon>Viridiplantae</taxon>
        <taxon>Streptophyta</taxon>
        <taxon>Embryophyta</taxon>
        <taxon>Tracheophyta</taxon>
        <taxon>Spermatophyta</taxon>
        <taxon>Magnoliopsida</taxon>
        <taxon>eudicotyledons</taxon>
        <taxon>Gunneridae</taxon>
        <taxon>Pentapetalae</taxon>
        <taxon>asterids</taxon>
        <taxon>campanulids</taxon>
        <taxon>Asterales</taxon>
        <taxon>Asteraceae</taxon>
        <taxon>Asteroideae</taxon>
        <taxon>Heliantheae alliance</taxon>
        <taxon>Heliantheae</taxon>
        <taxon>Helianthus</taxon>
    </lineage>
</organism>